<proteinExistence type="predicted"/>
<dbReference type="Proteomes" id="UP000326759">
    <property type="component" value="Unassembled WGS sequence"/>
</dbReference>
<dbReference type="InterPro" id="IPR029044">
    <property type="entry name" value="Nucleotide-diphossugar_trans"/>
</dbReference>
<dbReference type="GO" id="GO:0005789">
    <property type="term" value="C:endoplasmic reticulum membrane"/>
    <property type="evidence" value="ECO:0007669"/>
    <property type="project" value="TreeGrafter"/>
</dbReference>
<dbReference type="PANTHER" id="PTHR46612">
    <property type="entry name" value="XYLOSIDE XYLOSYLTRANSFERASE 1"/>
    <property type="match status" value="1"/>
</dbReference>
<dbReference type="Pfam" id="PF01501">
    <property type="entry name" value="Glyco_transf_8"/>
    <property type="match status" value="1"/>
</dbReference>
<protein>
    <submittedName>
        <fullName evidence="1">Xyloside xylosyltransferase 1</fullName>
    </submittedName>
</protein>
<dbReference type="EMBL" id="SEYY01019024">
    <property type="protein sequence ID" value="KAB7498759.1"/>
    <property type="molecule type" value="Genomic_DNA"/>
</dbReference>
<feature type="non-terminal residue" evidence="1">
    <location>
        <position position="1"/>
    </location>
</feature>
<dbReference type="InterPro" id="IPR042465">
    <property type="entry name" value="XXLT1"/>
</dbReference>
<dbReference type="InterPro" id="IPR002495">
    <property type="entry name" value="Glyco_trans_8"/>
</dbReference>
<accession>A0A5N5SYH9</accession>
<evidence type="ECO:0000313" key="1">
    <source>
        <dbReference type="EMBL" id="KAB7498759.1"/>
    </source>
</evidence>
<dbReference type="Gene3D" id="3.90.550.10">
    <property type="entry name" value="Spore Coat Polysaccharide Biosynthesis Protein SpsA, Chain A"/>
    <property type="match status" value="1"/>
</dbReference>
<keyword evidence="1" id="KW-0808">Transferase</keyword>
<dbReference type="SUPFAM" id="SSF53448">
    <property type="entry name" value="Nucleotide-diphospho-sugar transferases"/>
    <property type="match status" value="1"/>
</dbReference>
<evidence type="ECO:0000313" key="2">
    <source>
        <dbReference type="Proteomes" id="UP000326759"/>
    </source>
</evidence>
<dbReference type="PANTHER" id="PTHR46612:SF1">
    <property type="entry name" value="XYLOSIDE XYLOSYLTRANSFERASE 1"/>
    <property type="match status" value="1"/>
</dbReference>
<keyword evidence="2" id="KW-1185">Reference proteome</keyword>
<dbReference type="GO" id="GO:0016266">
    <property type="term" value="P:protein O-linked glycosylation via N-acetyl-galactosamine"/>
    <property type="evidence" value="ECO:0007669"/>
    <property type="project" value="TreeGrafter"/>
</dbReference>
<comment type="caution">
    <text evidence="1">The sequence shown here is derived from an EMBL/GenBank/DDBJ whole genome shotgun (WGS) entry which is preliminary data.</text>
</comment>
<name>A0A5N5SYH9_9CRUS</name>
<dbReference type="OrthoDB" id="411524at2759"/>
<dbReference type="GO" id="GO:0140560">
    <property type="term" value="F:xylosyl alpha-1,3-xylosyltransferase activity"/>
    <property type="evidence" value="ECO:0007669"/>
    <property type="project" value="TreeGrafter"/>
</dbReference>
<gene>
    <name evidence="1" type="primary">Xxylt1</name>
    <name evidence="1" type="ORF">Anas_12343</name>
</gene>
<dbReference type="AlphaFoldDB" id="A0A5N5SYH9"/>
<reference evidence="1 2" key="1">
    <citation type="journal article" date="2019" name="PLoS Biol.">
        <title>Sex chromosomes control vertical transmission of feminizing Wolbachia symbionts in an isopod.</title>
        <authorList>
            <person name="Becking T."/>
            <person name="Chebbi M.A."/>
            <person name="Giraud I."/>
            <person name="Moumen B."/>
            <person name="Laverre T."/>
            <person name="Caubet Y."/>
            <person name="Peccoud J."/>
            <person name="Gilbert C."/>
            <person name="Cordaux R."/>
        </authorList>
    </citation>
    <scope>NUCLEOTIDE SEQUENCE [LARGE SCALE GENOMIC DNA]</scope>
    <source>
        <strain evidence="1">ANa2</strain>
        <tissue evidence="1">Whole body excluding digestive tract and cuticle</tissue>
    </source>
</reference>
<organism evidence="1 2">
    <name type="scientific">Armadillidium nasatum</name>
    <dbReference type="NCBI Taxonomy" id="96803"/>
    <lineage>
        <taxon>Eukaryota</taxon>
        <taxon>Metazoa</taxon>
        <taxon>Ecdysozoa</taxon>
        <taxon>Arthropoda</taxon>
        <taxon>Crustacea</taxon>
        <taxon>Multicrustacea</taxon>
        <taxon>Malacostraca</taxon>
        <taxon>Eumalacostraca</taxon>
        <taxon>Peracarida</taxon>
        <taxon>Isopoda</taxon>
        <taxon>Oniscidea</taxon>
        <taxon>Crinocheta</taxon>
        <taxon>Armadillidiidae</taxon>
        <taxon>Armadillidium</taxon>
    </lineage>
</organism>
<sequence length="396" mass="45739">WFLFLPILTCQNIVLKKMAYRNKYIREIICLVIVTLVILKLISSIKYDKLQDTNQVHTRSDVMVEVGSIKNEDADLEQDLQAREDAISLTPDENELLYRAPIDVALIFTNADKNNVIQHHLRRAVTTLLKNAHAPIRLHIISEEDSFEIGSKIIKNIQVENQWDARHMKLVYVSALELAEEVGPIVKVLQEYFTSKSYSKYKDFLFFFSLFLDRMLPGLDNIILMDIDIVVKGDIAELYSHFSRFNDSQVIGLSHELSPVYRHILSAYRSKNPGTKHGSTASVGGFPGFNSGVLLINIPKLRKSTIIKSYFSRKLLDTKTSEYIYRSHLGDQDLYTLIALDHPEVFYTLPCTWNRQLCKWWNITLYHDVFNEYFKCEGDVKILHGNCQSDIPEDNK</sequence>
<feature type="non-terminal residue" evidence="1">
    <location>
        <position position="396"/>
    </location>
</feature>